<comment type="caution">
    <text evidence="1">The sequence shown here is derived from an EMBL/GenBank/DDBJ whole genome shotgun (WGS) entry which is preliminary data.</text>
</comment>
<protein>
    <submittedName>
        <fullName evidence="1">Uncharacterized protein</fullName>
    </submittedName>
</protein>
<proteinExistence type="predicted"/>
<evidence type="ECO:0000313" key="1">
    <source>
        <dbReference type="EMBL" id="KAK7478368.1"/>
    </source>
</evidence>
<evidence type="ECO:0000313" key="2">
    <source>
        <dbReference type="Proteomes" id="UP001519460"/>
    </source>
</evidence>
<name>A0ABD0JTX9_9CAEN</name>
<dbReference type="Proteomes" id="UP001519460">
    <property type="component" value="Unassembled WGS sequence"/>
</dbReference>
<sequence length="160" mass="17752">MTTTMTMNLYYYVSGPFDYPPISTPDTNDHMGLAGTFVLQPISTSDTTCDDHGDLGLCVYCPNTLHRLSLFLVSVRPIRSDVRALRHCLRIGSRDPDNYESHKDDVLFSRGGFSAPDVTVSLALWPVPAGCKISQQSRSMKSEQPKIYACGFIVVYCLCC</sequence>
<keyword evidence="2" id="KW-1185">Reference proteome</keyword>
<reference evidence="1 2" key="1">
    <citation type="journal article" date="2023" name="Sci. Data">
        <title>Genome assembly of the Korean intertidal mud-creeper Batillaria attramentaria.</title>
        <authorList>
            <person name="Patra A.K."/>
            <person name="Ho P.T."/>
            <person name="Jun S."/>
            <person name="Lee S.J."/>
            <person name="Kim Y."/>
            <person name="Won Y.J."/>
        </authorList>
    </citation>
    <scope>NUCLEOTIDE SEQUENCE [LARGE SCALE GENOMIC DNA]</scope>
    <source>
        <strain evidence="1">Wonlab-2016</strain>
    </source>
</reference>
<gene>
    <name evidence="1" type="ORF">BaRGS_00030372</name>
</gene>
<dbReference type="AlphaFoldDB" id="A0ABD0JTX9"/>
<organism evidence="1 2">
    <name type="scientific">Batillaria attramentaria</name>
    <dbReference type="NCBI Taxonomy" id="370345"/>
    <lineage>
        <taxon>Eukaryota</taxon>
        <taxon>Metazoa</taxon>
        <taxon>Spiralia</taxon>
        <taxon>Lophotrochozoa</taxon>
        <taxon>Mollusca</taxon>
        <taxon>Gastropoda</taxon>
        <taxon>Caenogastropoda</taxon>
        <taxon>Sorbeoconcha</taxon>
        <taxon>Cerithioidea</taxon>
        <taxon>Batillariidae</taxon>
        <taxon>Batillaria</taxon>
    </lineage>
</organism>
<accession>A0ABD0JTX9</accession>
<dbReference type="EMBL" id="JACVVK020000327">
    <property type="protein sequence ID" value="KAK7478368.1"/>
    <property type="molecule type" value="Genomic_DNA"/>
</dbReference>